<feature type="compositionally biased region" description="Polar residues" evidence="7">
    <location>
        <begin position="365"/>
        <end position="384"/>
    </location>
</feature>
<keyword evidence="3 8" id="KW-0812">Transmembrane</keyword>
<feature type="transmembrane region" description="Helical" evidence="8">
    <location>
        <begin position="184"/>
        <end position="206"/>
    </location>
</feature>
<feature type="region of interest" description="Disordered" evidence="7">
    <location>
        <begin position="355"/>
        <end position="384"/>
    </location>
</feature>
<feature type="transmembrane region" description="Helical" evidence="8">
    <location>
        <begin position="273"/>
        <end position="300"/>
    </location>
</feature>
<dbReference type="OrthoDB" id="2985014at2759"/>
<evidence type="ECO:0000256" key="5">
    <source>
        <dbReference type="ARBA" id="ARBA00022989"/>
    </source>
</evidence>
<feature type="region of interest" description="Disordered" evidence="7">
    <location>
        <begin position="1"/>
        <end position="30"/>
    </location>
</feature>
<evidence type="ECO:0000313" key="9">
    <source>
        <dbReference type="EMBL" id="KAF6030771.1"/>
    </source>
</evidence>
<dbReference type="InterPro" id="IPR050382">
    <property type="entry name" value="MFS_Na/Anion_cotransporter"/>
</dbReference>
<dbReference type="Gene3D" id="1.20.1250.20">
    <property type="entry name" value="MFS general substrate transporter like domains"/>
    <property type="match status" value="1"/>
</dbReference>
<dbReference type="PANTHER" id="PTHR11662:SF399">
    <property type="entry name" value="FI19708P1-RELATED"/>
    <property type="match status" value="1"/>
</dbReference>
<proteinExistence type="predicted"/>
<dbReference type="GO" id="GO:0016020">
    <property type="term" value="C:membrane"/>
    <property type="evidence" value="ECO:0007669"/>
    <property type="project" value="UniProtKB-SubCell"/>
</dbReference>
<evidence type="ECO:0000256" key="8">
    <source>
        <dbReference type="SAM" id="Phobius"/>
    </source>
</evidence>
<evidence type="ECO:0000256" key="6">
    <source>
        <dbReference type="ARBA" id="ARBA00023136"/>
    </source>
</evidence>
<dbReference type="Proteomes" id="UP000593567">
    <property type="component" value="Unassembled WGS sequence"/>
</dbReference>
<feature type="transmembrane region" description="Helical" evidence="8">
    <location>
        <begin position="227"/>
        <end position="253"/>
    </location>
</feature>
<evidence type="ECO:0000256" key="4">
    <source>
        <dbReference type="ARBA" id="ARBA00022847"/>
    </source>
</evidence>
<keyword evidence="10" id="KW-1185">Reference proteome</keyword>
<feature type="transmembrane region" description="Helical" evidence="8">
    <location>
        <begin position="321"/>
        <end position="342"/>
    </location>
</feature>
<evidence type="ECO:0000256" key="2">
    <source>
        <dbReference type="ARBA" id="ARBA00022448"/>
    </source>
</evidence>
<protein>
    <submittedName>
        <fullName evidence="9">SLC17A6</fullName>
    </submittedName>
</protein>
<comment type="caution">
    <text evidence="9">The sequence shown here is derived from an EMBL/GenBank/DDBJ whole genome shotgun (WGS) entry which is preliminary data.</text>
</comment>
<evidence type="ECO:0000256" key="7">
    <source>
        <dbReference type="SAM" id="MobiDB-lite"/>
    </source>
</evidence>
<evidence type="ECO:0000313" key="10">
    <source>
        <dbReference type="Proteomes" id="UP000593567"/>
    </source>
</evidence>
<reference evidence="9" key="1">
    <citation type="submission" date="2020-06" db="EMBL/GenBank/DDBJ databases">
        <title>Draft genome of Bugula neritina, a colonial animal packing powerful symbionts and potential medicines.</title>
        <authorList>
            <person name="Rayko M."/>
        </authorList>
    </citation>
    <scope>NUCLEOTIDE SEQUENCE [LARGE SCALE GENOMIC DNA]</scope>
    <source>
        <strain evidence="9">Kwan_BN1</strain>
    </source>
</reference>
<dbReference type="PANTHER" id="PTHR11662">
    <property type="entry name" value="SOLUTE CARRIER FAMILY 17"/>
    <property type="match status" value="1"/>
</dbReference>
<evidence type="ECO:0000256" key="1">
    <source>
        <dbReference type="ARBA" id="ARBA00004141"/>
    </source>
</evidence>
<dbReference type="GO" id="GO:0006820">
    <property type="term" value="P:monoatomic anion transport"/>
    <property type="evidence" value="ECO:0007669"/>
    <property type="project" value="TreeGrafter"/>
</dbReference>
<dbReference type="GO" id="GO:0015293">
    <property type="term" value="F:symporter activity"/>
    <property type="evidence" value="ECO:0007669"/>
    <property type="project" value="UniProtKB-KW"/>
</dbReference>
<sequence>MENPRSSKTVPESSASTSGKYNKEPTDDSQGTRFGCGCSYSWTIVVLLSVAMIFSHFQRINLSVTLLSVAPSEELNATTISPIADQVGGACMAWTICWMVFSSDTPENHPYISEQEMMCLKNETVQLSADWKSTPWASMLRSKPFIALCLCSFAKGWVFDLLLAEAPTFLNAFNLTVEEIGLFSALPFALRLALSYLSAIIGDYFINRNILSQTTARKLLNTIGFGTEAACLFSMGFIYSGSACVILLTIGSGTAGLYVSGWQTNHLDLAPQYVGILVAVTQSMSNLAGIIGPLLATYFISIRGKLTFGREIPPNISEDIYAWHMTFLISALIDATGCAFYATFASGDLQPWATEEENPEELSPVASTSGAKSSYNAINQNKIR</sequence>
<name>A0A7J7JYK6_BUGNE</name>
<dbReference type="EMBL" id="VXIV02001672">
    <property type="protein sequence ID" value="KAF6030771.1"/>
    <property type="molecule type" value="Genomic_DNA"/>
</dbReference>
<keyword evidence="5 8" id="KW-1133">Transmembrane helix</keyword>
<organism evidence="9 10">
    <name type="scientific">Bugula neritina</name>
    <name type="common">Brown bryozoan</name>
    <name type="synonym">Sertularia neritina</name>
    <dbReference type="NCBI Taxonomy" id="10212"/>
    <lineage>
        <taxon>Eukaryota</taxon>
        <taxon>Metazoa</taxon>
        <taxon>Spiralia</taxon>
        <taxon>Lophotrochozoa</taxon>
        <taxon>Bryozoa</taxon>
        <taxon>Gymnolaemata</taxon>
        <taxon>Cheilostomatida</taxon>
        <taxon>Flustrina</taxon>
        <taxon>Buguloidea</taxon>
        <taxon>Bugulidae</taxon>
        <taxon>Bugula</taxon>
    </lineage>
</organism>
<dbReference type="FunFam" id="1.20.1250.20:FF:000003">
    <property type="entry name" value="Solute carrier family 17 member 3"/>
    <property type="match status" value="1"/>
</dbReference>
<dbReference type="AlphaFoldDB" id="A0A7J7JYK6"/>
<gene>
    <name evidence="9" type="ORF">EB796_010892</name>
</gene>
<dbReference type="InterPro" id="IPR036259">
    <property type="entry name" value="MFS_trans_sf"/>
</dbReference>
<feature type="transmembrane region" description="Helical" evidence="8">
    <location>
        <begin position="39"/>
        <end position="57"/>
    </location>
</feature>
<keyword evidence="2" id="KW-0813">Transport</keyword>
<comment type="subcellular location">
    <subcellularLocation>
        <location evidence="1">Membrane</location>
        <topology evidence="1">Multi-pass membrane protein</topology>
    </subcellularLocation>
</comment>
<keyword evidence="4" id="KW-0769">Symport</keyword>
<dbReference type="Pfam" id="PF07690">
    <property type="entry name" value="MFS_1"/>
    <property type="match status" value="1"/>
</dbReference>
<keyword evidence="6 8" id="KW-0472">Membrane</keyword>
<evidence type="ECO:0000256" key="3">
    <source>
        <dbReference type="ARBA" id="ARBA00022692"/>
    </source>
</evidence>
<dbReference type="SUPFAM" id="SSF103473">
    <property type="entry name" value="MFS general substrate transporter"/>
    <property type="match status" value="1"/>
</dbReference>
<accession>A0A7J7JYK6</accession>
<feature type="compositionally biased region" description="Polar residues" evidence="7">
    <location>
        <begin position="1"/>
        <end position="20"/>
    </location>
</feature>
<dbReference type="InterPro" id="IPR011701">
    <property type="entry name" value="MFS"/>
</dbReference>